<dbReference type="Proteomes" id="UP001364764">
    <property type="component" value="Plasmid pY5S7-2"/>
</dbReference>
<proteinExistence type="predicted"/>
<evidence type="ECO:0000313" key="2">
    <source>
        <dbReference type="Proteomes" id="UP001364764"/>
    </source>
</evidence>
<protein>
    <submittedName>
        <fullName evidence="1">Uncharacterized protein</fullName>
    </submittedName>
</protein>
<keyword evidence="1" id="KW-0614">Plasmid</keyword>
<dbReference type="GeneID" id="93480226"/>
<gene>
    <name evidence="1" type="ORF">V6668_32135</name>
</gene>
<sequence>MNKKEWKAIEEFADGKDLDVQVLRVLVRDILYEFLKLQEQLNDEQQRSTKFFKDSEHVKNMLLQHMNEISDLRNEKIHLEKVIQKQTIGAREQRLINVAKSLLAELEVKEKINDL</sequence>
<dbReference type="AlphaFoldDB" id="A0ABD8B2R2"/>
<organism evidence="1 2">
    <name type="scientific">Paenibacillus amylolyticus</name>
    <dbReference type="NCBI Taxonomy" id="1451"/>
    <lineage>
        <taxon>Bacteria</taxon>
        <taxon>Bacillati</taxon>
        <taxon>Bacillota</taxon>
        <taxon>Bacilli</taxon>
        <taxon>Bacillales</taxon>
        <taxon>Paenibacillaceae</taxon>
        <taxon>Paenibacillus</taxon>
    </lineage>
</organism>
<name>A0ABD8B2R2_PAEAM</name>
<dbReference type="RefSeq" id="WP_338709214.1">
    <property type="nucleotide sequence ID" value="NZ_CP145894.1"/>
</dbReference>
<reference evidence="1 2" key="1">
    <citation type="submission" date="2024-02" db="EMBL/GenBank/DDBJ databases">
        <title>Complete sequences of two Paenibacillus sp. strains and one Lysinibacillus strain isolated from the environment on STAA medium highlight biotechnological potential.</title>
        <authorList>
            <person name="Attere S.A."/>
            <person name="Piche L.C."/>
            <person name="Intertaglia L."/>
            <person name="Lami R."/>
            <person name="Charette S.J."/>
            <person name="Vincent A.T."/>
        </authorList>
    </citation>
    <scope>NUCLEOTIDE SEQUENCE [LARGE SCALE GENOMIC DNA]</scope>
    <source>
        <strain evidence="1 2">Y5S-7</strain>
        <plasmid evidence="1 2">pY5S7-2</plasmid>
    </source>
</reference>
<accession>A0ABD8B2R2</accession>
<geneLocation type="plasmid" evidence="1 2">
    <name>pY5S7-2</name>
</geneLocation>
<dbReference type="EMBL" id="CP145894">
    <property type="protein sequence ID" value="WWP24125.1"/>
    <property type="molecule type" value="Genomic_DNA"/>
</dbReference>
<evidence type="ECO:0000313" key="1">
    <source>
        <dbReference type="EMBL" id="WWP24125.1"/>
    </source>
</evidence>